<keyword evidence="1 3" id="KW-0812">Transmembrane</keyword>
<feature type="transmembrane region" description="Helical" evidence="3">
    <location>
        <begin position="113"/>
        <end position="133"/>
    </location>
</feature>
<protein>
    <submittedName>
        <fullName evidence="5">Membrane protein</fullName>
    </submittedName>
</protein>
<dbReference type="GO" id="GO:0016020">
    <property type="term" value="C:membrane"/>
    <property type="evidence" value="ECO:0007669"/>
    <property type="project" value="InterPro"/>
</dbReference>
<evidence type="ECO:0000256" key="1">
    <source>
        <dbReference type="ARBA" id="ARBA00022692"/>
    </source>
</evidence>
<sequence>MQKAAPYSSTRTRQLVITAMSIALVLVATMFINIKLPIAPNGGLIHMGTAMLFLVAILFGPRTALIAGAVGMGLFDLLLGYTIWAPGTIIARGLQGLIVGYIAWSGGRNGTNVTFNLIGMIASAPVMLLVYFVHEGIMFSNWVAPFGSITGNIIQNVLGILVAIPVGIALKKTRFFRNFR</sequence>
<dbReference type="Proteomes" id="UP000053797">
    <property type="component" value="Unassembled WGS sequence"/>
</dbReference>
<evidence type="ECO:0000313" key="4">
    <source>
        <dbReference type="EMBL" id="KSU48306.1"/>
    </source>
</evidence>
<evidence type="ECO:0000313" key="7">
    <source>
        <dbReference type="Proteomes" id="UP000072605"/>
    </source>
</evidence>
<name>A0A0V8GDR3_9BACL</name>
<reference evidence="4 6" key="1">
    <citation type="journal article" date="2015" name="Int. J. Syst. Evol. Microbiol.">
        <title>Exiguobacterium enclense sp. nov., isolated from sediment.</title>
        <authorList>
            <person name="Dastager S.G."/>
            <person name="Mawlankar R."/>
            <person name="Sonalkar V.V."/>
            <person name="Thorat M.N."/>
            <person name="Mual P."/>
            <person name="Verma A."/>
            <person name="Krishnamurthi S."/>
            <person name="Tang S.K."/>
            <person name="Li W.J."/>
        </authorList>
    </citation>
    <scope>NUCLEOTIDE SEQUENCE [LARGE SCALE GENOMIC DNA]</scope>
    <source>
        <strain evidence="4 6">NIO-1109</strain>
    </source>
</reference>
<feature type="transmembrane region" description="Helical" evidence="3">
    <location>
        <begin position="153"/>
        <end position="170"/>
    </location>
</feature>
<dbReference type="Gene3D" id="1.10.1760.20">
    <property type="match status" value="1"/>
</dbReference>
<dbReference type="PANTHER" id="PTHR37815">
    <property type="entry name" value="UPF0397 PROTEIN BC_2624-RELATED"/>
    <property type="match status" value="1"/>
</dbReference>
<dbReference type="RefSeq" id="WP_023469818.1">
    <property type="nucleotide sequence ID" value="NZ_FMYN01000004.1"/>
</dbReference>
<comment type="caution">
    <text evidence="4">The sequence shown here is derived from an EMBL/GenBank/DDBJ whole genome shotgun (WGS) entry which is preliminary data.</text>
</comment>
<feature type="transmembrane region" description="Helical" evidence="3">
    <location>
        <begin position="12"/>
        <end position="32"/>
    </location>
</feature>
<dbReference type="OrthoDB" id="411368at2"/>
<dbReference type="EMBL" id="LDQV01000021">
    <property type="protein sequence ID" value="KTR26738.1"/>
    <property type="molecule type" value="Genomic_DNA"/>
</dbReference>
<accession>A0A0V8GDR3</accession>
<proteinExistence type="predicted"/>
<evidence type="ECO:0000313" key="6">
    <source>
        <dbReference type="Proteomes" id="UP000053797"/>
    </source>
</evidence>
<keyword evidence="2 3" id="KW-1133">Transmembrane helix</keyword>
<evidence type="ECO:0000256" key="3">
    <source>
        <dbReference type="SAM" id="Phobius"/>
    </source>
</evidence>
<evidence type="ECO:0000313" key="5">
    <source>
        <dbReference type="EMBL" id="KTR26738.1"/>
    </source>
</evidence>
<gene>
    <name evidence="4" type="ORF">AS033_11825</name>
    <name evidence="5" type="ORF">RSA11_09160</name>
</gene>
<keyword evidence="3" id="KW-0472">Membrane</keyword>
<evidence type="ECO:0000256" key="2">
    <source>
        <dbReference type="ARBA" id="ARBA00022989"/>
    </source>
</evidence>
<dbReference type="PANTHER" id="PTHR37815:SF3">
    <property type="entry name" value="UPF0397 PROTEIN SPR0429"/>
    <property type="match status" value="1"/>
</dbReference>
<dbReference type="InterPro" id="IPR009825">
    <property type="entry name" value="ECF_substrate-spec-like"/>
</dbReference>
<dbReference type="Proteomes" id="UP000072605">
    <property type="component" value="Unassembled WGS sequence"/>
</dbReference>
<reference evidence="5 7" key="2">
    <citation type="journal article" date="2016" name="Front. Microbiol.">
        <title>Genomic Resource of Rice Seed Associated Bacteria.</title>
        <authorList>
            <person name="Midha S."/>
            <person name="Bansal K."/>
            <person name="Sharma S."/>
            <person name="Kumar N."/>
            <person name="Patil P.P."/>
            <person name="Chaudhry V."/>
            <person name="Patil P.B."/>
        </authorList>
    </citation>
    <scope>NUCLEOTIDE SEQUENCE [LARGE SCALE GENOMIC DNA]</scope>
    <source>
        <strain evidence="5 7">RSA11</strain>
    </source>
</reference>
<dbReference type="EMBL" id="LNQL01000004">
    <property type="protein sequence ID" value="KSU48306.1"/>
    <property type="molecule type" value="Genomic_DNA"/>
</dbReference>
<dbReference type="AlphaFoldDB" id="A0A0V8GDR3"/>
<feature type="transmembrane region" description="Helical" evidence="3">
    <location>
        <begin position="89"/>
        <end position="106"/>
    </location>
</feature>
<dbReference type="Pfam" id="PF07155">
    <property type="entry name" value="ECF-ribofla_trS"/>
    <property type="match status" value="1"/>
</dbReference>
<organism evidence="4 6">
    <name type="scientific">Exiguobacterium indicum</name>
    <dbReference type="NCBI Taxonomy" id="296995"/>
    <lineage>
        <taxon>Bacteria</taxon>
        <taxon>Bacillati</taxon>
        <taxon>Bacillota</taxon>
        <taxon>Bacilli</taxon>
        <taxon>Bacillales</taxon>
        <taxon>Bacillales Family XII. Incertae Sedis</taxon>
        <taxon>Exiguobacterium</taxon>
    </lineage>
</organism>